<gene>
    <name evidence="4" type="ORF">T551_02164</name>
</gene>
<feature type="compositionally biased region" description="Low complexity" evidence="2">
    <location>
        <begin position="204"/>
        <end position="217"/>
    </location>
</feature>
<sequence length="391" mass="42942">MKSKSPEFMSRCRVLNFPWAERRTRRTSKVEGKAADEKQGYSRVLTFQPPPVEFTPATNDLTFPLIQMMNGKEPVVWEESESQAPRENLKEAAATHSGAIETRTLSCSSQASSASKTASKNRIPRPKNAFILYRSHVSQLLKETMALKVRESNISSLVSEMWKKESDVVHAYYAKQAALEWVKYMKRLQQDRTVQSSSGPDVKSPISPALSQSALSSLSHESQPTAISYTQPTFPSPASAPVSVSSEENQVITPYTDPFLGTMLYSSSPDATLGLANTDISTHLSSSPQSSNDDLFDPSYGAAGQLEIAGYPFMGKTSPSTLCSFKDTTFSIPYDMNQLDIGYNYPLTNPSTSVFSTNSYPCVVGTGLGLDNSIRWPGMMLTSATWPVNMI</sequence>
<accession>A0A0W4ZME9</accession>
<dbReference type="GO" id="GO:0005634">
    <property type="term" value="C:nucleus"/>
    <property type="evidence" value="ECO:0007669"/>
    <property type="project" value="UniProtKB-UniRule"/>
</dbReference>
<keyword evidence="1" id="KW-0539">Nucleus</keyword>
<name>A0A0W4ZME9_PNEJ7</name>
<dbReference type="Pfam" id="PF00505">
    <property type="entry name" value="HMG_box"/>
    <property type="match status" value="1"/>
</dbReference>
<evidence type="ECO:0000256" key="2">
    <source>
        <dbReference type="SAM" id="MobiDB-lite"/>
    </source>
</evidence>
<evidence type="ECO:0000313" key="5">
    <source>
        <dbReference type="Proteomes" id="UP000053447"/>
    </source>
</evidence>
<dbReference type="OrthoDB" id="6247875at2759"/>
<organism evidence="4 5">
    <name type="scientific">Pneumocystis jirovecii (strain RU7)</name>
    <name type="common">Human pneumocystis pneumonia agent</name>
    <dbReference type="NCBI Taxonomy" id="1408657"/>
    <lineage>
        <taxon>Eukaryota</taxon>
        <taxon>Fungi</taxon>
        <taxon>Dikarya</taxon>
        <taxon>Ascomycota</taxon>
        <taxon>Taphrinomycotina</taxon>
        <taxon>Pneumocystomycetes</taxon>
        <taxon>Pneumocystaceae</taxon>
        <taxon>Pneumocystis</taxon>
    </lineage>
</organism>
<dbReference type="InterPro" id="IPR036910">
    <property type="entry name" value="HMG_box_dom_sf"/>
</dbReference>
<dbReference type="SUPFAM" id="SSF47095">
    <property type="entry name" value="HMG-box"/>
    <property type="match status" value="1"/>
</dbReference>
<reference evidence="5" key="1">
    <citation type="journal article" date="2016" name="Nat. Commun.">
        <title>Genome analysis of three Pneumocystis species reveals adaptation mechanisms to life exclusively in mammalian hosts.</title>
        <authorList>
            <person name="Ma L."/>
            <person name="Chen Z."/>
            <person name="Huang D.W."/>
            <person name="Kutty G."/>
            <person name="Ishihara M."/>
            <person name="Wang H."/>
            <person name="Abouelleil A."/>
            <person name="Bishop L."/>
            <person name="Davey E."/>
            <person name="Deng R."/>
            <person name="Deng X."/>
            <person name="Fan L."/>
            <person name="Fantoni G."/>
            <person name="Fitzgerald M."/>
            <person name="Gogineni E."/>
            <person name="Goldberg J.M."/>
            <person name="Handley G."/>
            <person name="Hu X."/>
            <person name="Huber C."/>
            <person name="Jiao X."/>
            <person name="Jones K."/>
            <person name="Levin J.Z."/>
            <person name="Liu Y."/>
            <person name="Macdonald P."/>
            <person name="Melnikov A."/>
            <person name="Raley C."/>
            <person name="Sassi M."/>
            <person name="Sherman B.T."/>
            <person name="Song X."/>
            <person name="Sykes S."/>
            <person name="Tran B."/>
            <person name="Walsh L."/>
            <person name="Xia Y."/>
            <person name="Yang J."/>
            <person name="Young S."/>
            <person name="Zeng Q."/>
            <person name="Zheng X."/>
            <person name="Stephens R."/>
            <person name="Nusbaum C."/>
            <person name="Birren B.W."/>
            <person name="Azadi P."/>
            <person name="Lempicki R.A."/>
            <person name="Cuomo C.A."/>
            <person name="Kovacs J.A."/>
        </authorList>
    </citation>
    <scope>NUCLEOTIDE SEQUENCE [LARGE SCALE GENOMIC DNA]</scope>
    <source>
        <strain evidence="5">RU7</strain>
    </source>
</reference>
<dbReference type="PROSITE" id="PS50118">
    <property type="entry name" value="HMG_BOX_2"/>
    <property type="match status" value="1"/>
</dbReference>
<evidence type="ECO:0000256" key="1">
    <source>
        <dbReference type="PROSITE-ProRule" id="PRU00267"/>
    </source>
</evidence>
<dbReference type="GO" id="GO:0003677">
    <property type="term" value="F:DNA binding"/>
    <property type="evidence" value="ECO:0007669"/>
    <property type="project" value="UniProtKB-UniRule"/>
</dbReference>
<dbReference type="VEuPathDB" id="FungiDB:T551_02164"/>
<evidence type="ECO:0000259" key="3">
    <source>
        <dbReference type="PROSITE" id="PS50118"/>
    </source>
</evidence>
<dbReference type="CDD" id="cd01389">
    <property type="entry name" value="HMG-box_ROX1-like"/>
    <property type="match status" value="1"/>
</dbReference>
<feature type="DNA-binding region" description="HMG box" evidence="1">
    <location>
        <begin position="123"/>
        <end position="192"/>
    </location>
</feature>
<keyword evidence="1" id="KW-0238">DNA-binding</keyword>
<feature type="compositionally biased region" description="Low complexity" evidence="2">
    <location>
        <begin position="236"/>
        <end position="245"/>
    </location>
</feature>
<feature type="region of interest" description="Disordered" evidence="2">
    <location>
        <begin position="192"/>
        <end position="217"/>
    </location>
</feature>
<dbReference type="Proteomes" id="UP000053447">
    <property type="component" value="Unassembled WGS sequence"/>
</dbReference>
<dbReference type="InterPro" id="IPR009071">
    <property type="entry name" value="HMG_box_dom"/>
</dbReference>
<feature type="region of interest" description="Disordered" evidence="2">
    <location>
        <begin position="102"/>
        <end position="121"/>
    </location>
</feature>
<protein>
    <recommendedName>
        <fullName evidence="3">HMG box domain-containing protein</fullName>
    </recommendedName>
</protein>
<dbReference type="RefSeq" id="XP_018229379.1">
    <property type="nucleotide sequence ID" value="XM_018374427.1"/>
</dbReference>
<dbReference type="SMART" id="SM00398">
    <property type="entry name" value="HMG"/>
    <property type="match status" value="1"/>
</dbReference>
<dbReference type="Gene3D" id="1.10.30.10">
    <property type="entry name" value="High mobility group box domain"/>
    <property type="match status" value="1"/>
</dbReference>
<dbReference type="GeneID" id="28940682"/>
<keyword evidence="5" id="KW-1185">Reference proteome</keyword>
<feature type="compositionally biased region" description="Low complexity" evidence="2">
    <location>
        <begin position="106"/>
        <end position="118"/>
    </location>
</feature>
<feature type="region of interest" description="Disordered" evidence="2">
    <location>
        <begin position="226"/>
        <end position="245"/>
    </location>
</feature>
<dbReference type="EMBL" id="LFWA01000009">
    <property type="protein sequence ID" value="KTW29548.1"/>
    <property type="molecule type" value="Genomic_DNA"/>
</dbReference>
<evidence type="ECO:0000313" key="4">
    <source>
        <dbReference type="EMBL" id="KTW29548.1"/>
    </source>
</evidence>
<feature type="domain" description="HMG box" evidence="3">
    <location>
        <begin position="123"/>
        <end position="192"/>
    </location>
</feature>
<comment type="caution">
    <text evidence="4">The sequence shown here is derived from an EMBL/GenBank/DDBJ whole genome shotgun (WGS) entry which is preliminary data.</text>
</comment>
<proteinExistence type="predicted"/>
<dbReference type="AlphaFoldDB" id="A0A0W4ZME9"/>